<feature type="non-terminal residue" evidence="4">
    <location>
        <position position="1"/>
    </location>
</feature>
<dbReference type="Gene3D" id="4.10.410.20">
    <property type="match status" value="2"/>
</dbReference>
<protein>
    <recommendedName>
        <fullName evidence="3">SMB domain-containing protein</fullName>
    </recommendedName>
</protein>
<sequence length="446" mass="46500">RQAAPAPAQRPEGGPPRLERTAAVLLLGLVCLLAGTALVCGRRDADWLSGPAAHPPRASLVEGSERLLPMLAEGRKLPQEQTLAVASPERQLPVVGVGAGSAEGFARGSCAVFGCGIEFQPGRACQCDPDCIANKNCCADYVDSCCFDYACPKRTKKEVAALMQHASRRPASDAPRKPSLIASLAFPTATSMRTTSTSTTRTATATSTTTSAQLSTTSTASTTTATDARTAGAAPRGAAAEPAGPAAPAAPAEKSSWPPPEFAWSCASYGCVGYNPLAVCQCNPGCREHGTCCYDFERSCGLQERVLALAEGQPVQTTRLPPELDDSLCGDCIGDTAPTNEDAVTVYAASCGSPRNRCCGACGMWNNMDHRIPGCQVVHGYLVVPSDPLVGMEAITGGTAPHYDFLWREAADRAGRAEGYVLLVNPFSFFNPCRGPSTRCTSSSSG</sequence>
<dbReference type="EMBL" id="CAUYUJ010022163">
    <property type="protein sequence ID" value="CAK0909249.1"/>
    <property type="molecule type" value="Genomic_DNA"/>
</dbReference>
<feature type="domain" description="SMB" evidence="3">
    <location>
        <begin position="106"/>
        <end position="150"/>
    </location>
</feature>
<dbReference type="PROSITE" id="PS00524">
    <property type="entry name" value="SMB_1"/>
    <property type="match status" value="2"/>
</dbReference>
<name>A0ABN9Y991_9DINO</name>
<evidence type="ECO:0000313" key="4">
    <source>
        <dbReference type="EMBL" id="CAK0909249.1"/>
    </source>
</evidence>
<dbReference type="InterPro" id="IPR036024">
    <property type="entry name" value="Somatomedin_B-like_dom_sf"/>
</dbReference>
<evidence type="ECO:0000256" key="1">
    <source>
        <dbReference type="ARBA" id="ARBA00023157"/>
    </source>
</evidence>
<evidence type="ECO:0000313" key="5">
    <source>
        <dbReference type="Proteomes" id="UP001189429"/>
    </source>
</evidence>
<proteinExistence type="predicted"/>
<dbReference type="InterPro" id="IPR051298">
    <property type="entry name" value="Heme_transport/Cell_adhesion"/>
</dbReference>
<comment type="caution">
    <text evidence="4">The sequence shown here is derived from an EMBL/GenBank/DDBJ whole genome shotgun (WGS) entry which is preliminary data.</text>
</comment>
<evidence type="ECO:0000256" key="2">
    <source>
        <dbReference type="SAM" id="MobiDB-lite"/>
    </source>
</evidence>
<dbReference type="PANTHER" id="PTHR22917:SF6">
    <property type="entry name" value="EG:8D8.2 PROTEIN-RELATED"/>
    <property type="match status" value="1"/>
</dbReference>
<keyword evidence="1" id="KW-1015">Disulfide bond</keyword>
<feature type="region of interest" description="Disordered" evidence="2">
    <location>
        <begin position="192"/>
        <end position="254"/>
    </location>
</feature>
<organism evidence="4 5">
    <name type="scientific">Prorocentrum cordatum</name>
    <dbReference type="NCBI Taxonomy" id="2364126"/>
    <lineage>
        <taxon>Eukaryota</taxon>
        <taxon>Sar</taxon>
        <taxon>Alveolata</taxon>
        <taxon>Dinophyceae</taxon>
        <taxon>Prorocentrales</taxon>
        <taxon>Prorocentraceae</taxon>
        <taxon>Prorocentrum</taxon>
    </lineage>
</organism>
<dbReference type="InterPro" id="IPR001212">
    <property type="entry name" value="Somatomedin_B_dom"/>
</dbReference>
<dbReference type="Proteomes" id="UP001189429">
    <property type="component" value="Unassembled WGS sequence"/>
</dbReference>
<gene>
    <name evidence="4" type="ORF">PCOR1329_LOCUS83707</name>
</gene>
<dbReference type="SUPFAM" id="SSF90188">
    <property type="entry name" value="Somatomedin B domain"/>
    <property type="match status" value="2"/>
</dbReference>
<accession>A0ABN9Y991</accession>
<dbReference type="PANTHER" id="PTHR22917">
    <property type="entry name" value="HEMOPEXIN DOMAIN-CONTAINING PROTEIN"/>
    <property type="match status" value="1"/>
</dbReference>
<dbReference type="Pfam" id="PF01033">
    <property type="entry name" value="Somatomedin_B"/>
    <property type="match status" value="2"/>
</dbReference>
<dbReference type="PROSITE" id="PS50958">
    <property type="entry name" value="SMB_2"/>
    <property type="match status" value="2"/>
</dbReference>
<reference evidence="4" key="1">
    <citation type="submission" date="2023-10" db="EMBL/GenBank/DDBJ databases">
        <authorList>
            <person name="Chen Y."/>
            <person name="Shah S."/>
            <person name="Dougan E. K."/>
            <person name="Thang M."/>
            <person name="Chan C."/>
        </authorList>
    </citation>
    <scope>NUCLEOTIDE SEQUENCE [LARGE SCALE GENOMIC DNA]</scope>
</reference>
<keyword evidence="5" id="KW-1185">Reference proteome</keyword>
<feature type="compositionally biased region" description="Low complexity" evidence="2">
    <location>
        <begin position="192"/>
        <end position="252"/>
    </location>
</feature>
<evidence type="ECO:0000259" key="3">
    <source>
        <dbReference type="PROSITE" id="PS50958"/>
    </source>
</evidence>
<feature type="domain" description="SMB" evidence="3">
    <location>
        <begin position="262"/>
        <end position="306"/>
    </location>
</feature>